<dbReference type="CDD" id="cd06257">
    <property type="entry name" value="DnaJ"/>
    <property type="match status" value="1"/>
</dbReference>
<gene>
    <name evidence="3" type="ORF">GCM10010994_20360</name>
</gene>
<dbReference type="GO" id="GO:0005737">
    <property type="term" value="C:cytoplasm"/>
    <property type="evidence" value="ECO:0007669"/>
    <property type="project" value="TreeGrafter"/>
</dbReference>
<comment type="caution">
    <text evidence="3">The sequence shown here is derived from an EMBL/GenBank/DDBJ whole genome shotgun (WGS) entry which is preliminary data.</text>
</comment>
<dbReference type="Proteomes" id="UP000637002">
    <property type="component" value="Unassembled WGS sequence"/>
</dbReference>
<sequence length="302" mass="32393">MRDPYEVLGVSRQASSDEVKKAFRKLAKTWHPDQNKDPKAKERFAEINAAYEIVGDAGKRGQFDRGEIDAEGKPRFQGFEGFRPGAGGGAGAGGFEGFSFNFGRGARVDPADIFGDVFGDVGGGTRTGRRTRAAPRGADVEAEITLTLKEAVQGGNRRLVLPNGREVEMTVPIGVTDGKVMRLKGLGEPSTFGGEHGDAHLTIRIAPHERFTVDGKLLRARLPVALEDAVLGGKVRVPTLDGEVEMTIPAMTNSGRSLRLRGKGLPAKDGPGDLIVTVEITLPPEADPELDELMRKRRASKG</sequence>
<organism evidence="3 4">
    <name type="scientific">Chelatococcus reniformis</name>
    <dbReference type="NCBI Taxonomy" id="1494448"/>
    <lineage>
        <taxon>Bacteria</taxon>
        <taxon>Pseudomonadati</taxon>
        <taxon>Pseudomonadota</taxon>
        <taxon>Alphaproteobacteria</taxon>
        <taxon>Hyphomicrobiales</taxon>
        <taxon>Chelatococcaceae</taxon>
        <taxon>Chelatococcus</taxon>
    </lineage>
</organism>
<reference evidence="3" key="1">
    <citation type="journal article" date="2014" name="Int. J. Syst. Evol. Microbiol.">
        <title>Complete genome sequence of Corynebacterium casei LMG S-19264T (=DSM 44701T), isolated from a smear-ripened cheese.</title>
        <authorList>
            <consortium name="US DOE Joint Genome Institute (JGI-PGF)"/>
            <person name="Walter F."/>
            <person name="Albersmeier A."/>
            <person name="Kalinowski J."/>
            <person name="Ruckert C."/>
        </authorList>
    </citation>
    <scope>NUCLEOTIDE SEQUENCE</scope>
    <source>
        <strain evidence="3">CGMCC 1.12919</strain>
    </source>
</reference>
<dbReference type="GO" id="GO:0051082">
    <property type="term" value="F:unfolded protein binding"/>
    <property type="evidence" value="ECO:0007669"/>
    <property type="project" value="InterPro"/>
</dbReference>
<accession>A0A916XBI6</accession>
<dbReference type="Gene3D" id="2.60.260.20">
    <property type="entry name" value="Urease metallochaperone UreE, N-terminal domain"/>
    <property type="match status" value="2"/>
</dbReference>
<dbReference type="RefSeq" id="WP_188609034.1">
    <property type="nucleotide sequence ID" value="NZ_BMGG01000003.1"/>
</dbReference>
<evidence type="ECO:0000313" key="3">
    <source>
        <dbReference type="EMBL" id="GGC61677.1"/>
    </source>
</evidence>
<dbReference type="SMART" id="SM00271">
    <property type="entry name" value="DnaJ"/>
    <property type="match status" value="1"/>
</dbReference>
<dbReference type="PROSITE" id="PS50076">
    <property type="entry name" value="DNAJ_2"/>
    <property type="match status" value="1"/>
</dbReference>
<keyword evidence="4" id="KW-1185">Reference proteome</keyword>
<dbReference type="FunFam" id="2.60.260.20:FF:000013">
    <property type="entry name" value="DnaJ subfamily B member 11"/>
    <property type="match status" value="1"/>
</dbReference>
<dbReference type="InterPro" id="IPR002939">
    <property type="entry name" value="DnaJ_C"/>
</dbReference>
<dbReference type="InterPro" id="IPR008971">
    <property type="entry name" value="HSP40/DnaJ_pept-bd"/>
</dbReference>
<dbReference type="InterPro" id="IPR001623">
    <property type="entry name" value="DnaJ_domain"/>
</dbReference>
<name>A0A916XBI6_9HYPH</name>
<dbReference type="SUPFAM" id="SSF49493">
    <property type="entry name" value="HSP40/DnaJ peptide-binding domain"/>
    <property type="match status" value="2"/>
</dbReference>
<dbReference type="SUPFAM" id="SSF46565">
    <property type="entry name" value="Chaperone J-domain"/>
    <property type="match status" value="1"/>
</dbReference>
<dbReference type="EMBL" id="BMGG01000003">
    <property type="protein sequence ID" value="GGC61677.1"/>
    <property type="molecule type" value="Genomic_DNA"/>
</dbReference>
<dbReference type="GO" id="GO:0042026">
    <property type="term" value="P:protein refolding"/>
    <property type="evidence" value="ECO:0007669"/>
    <property type="project" value="TreeGrafter"/>
</dbReference>
<dbReference type="AlphaFoldDB" id="A0A916XBI6"/>
<dbReference type="Pfam" id="PF00226">
    <property type="entry name" value="DnaJ"/>
    <property type="match status" value="1"/>
</dbReference>
<dbReference type="PANTHER" id="PTHR43096:SF52">
    <property type="entry name" value="DNAJ HOMOLOG 1, MITOCHONDRIAL-RELATED"/>
    <property type="match status" value="1"/>
</dbReference>
<evidence type="ECO:0000313" key="4">
    <source>
        <dbReference type="Proteomes" id="UP000637002"/>
    </source>
</evidence>
<dbReference type="PRINTS" id="PR00625">
    <property type="entry name" value="JDOMAIN"/>
</dbReference>
<dbReference type="InterPro" id="IPR036869">
    <property type="entry name" value="J_dom_sf"/>
</dbReference>
<dbReference type="PANTHER" id="PTHR43096">
    <property type="entry name" value="DNAJ HOMOLOG 1, MITOCHONDRIAL-RELATED"/>
    <property type="match status" value="1"/>
</dbReference>
<reference evidence="3" key="2">
    <citation type="submission" date="2020-09" db="EMBL/GenBank/DDBJ databases">
        <authorList>
            <person name="Sun Q."/>
            <person name="Zhou Y."/>
        </authorList>
    </citation>
    <scope>NUCLEOTIDE SEQUENCE</scope>
    <source>
        <strain evidence="3">CGMCC 1.12919</strain>
    </source>
</reference>
<proteinExistence type="predicted"/>
<evidence type="ECO:0000259" key="2">
    <source>
        <dbReference type="PROSITE" id="PS50076"/>
    </source>
</evidence>
<evidence type="ECO:0000256" key="1">
    <source>
        <dbReference type="ARBA" id="ARBA00023186"/>
    </source>
</evidence>
<dbReference type="CDD" id="cd10747">
    <property type="entry name" value="DnaJ_C"/>
    <property type="match status" value="1"/>
</dbReference>
<protein>
    <submittedName>
        <fullName evidence="3">Molecular chaperone DnaJ</fullName>
    </submittedName>
</protein>
<dbReference type="Gene3D" id="1.10.287.110">
    <property type="entry name" value="DnaJ domain"/>
    <property type="match status" value="1"/>
</dbReference>
<keyword evidence="1" id="KW-0143">Chaperone</keyword>
<feature type="domain" description="J" evidence="2">
    <location>
        <begin position="3"/>
        <end position="67"/>
    </location>
</feature>
<dbReference type="Pfam" id="PF01556">
    <property type="entry name" value="DnaJ_C"/>
    <property type="match status" value="1"/>
</dbReference>